<feature type="region of interest" description="Disordered" evidence="1">
    <location>
        <begin position="1"/>
        <end position="38"/>
    </location>
</feature>
<evidence type="ECO:0000313" key="2">
    <source>
        <dbReference type="EMBL" id="MPC90159.1"/>
    </source>
</evidence>
<sequence>MRMMPSAPAPAPAPMPKFTPIARPKVHTPHTPIPSAMSPNAPSFPASLLLLCRSAFVVTRCSA</sequence>
<evidence type="ECO:0000313" key="3">
    <source>
        <dbReference type="Proteomes" id="UP000324222"/>
    </source>
</evidence>
<protein>
    <submittedName>
        <fullName evidence="2">Uncharacterized protein</fullName>
    </submittedName>
</protein>
<evidence type="ECO:0000256" key="1">
    <source>
        <dbReference type="SAM" id="MobiDB-lite"/>
    </source>
</evidence>
<gene>
    <name evidence="2" type="ORF">E2C01_085132</name>
</gene>
<proteinExistence type="predicted"/>
<keyword evidence="3" id="KW-1185">Reference proteome</keyword>
<feature type="compositionally biased region" description="Pro residues" evidence="1">
    <location>
        <begin position="7"/>
        <end position="17"/>
    </location>
</feature>
<dbReference type="Proteomes" id="UP000324222">
    <property type="component" value="Unassembled WGS sequence"/>
</dbReference>
<name>A0A5B7J5Y5_PORTR</name>
<organism evidence="2 3">
    <name type="scientific">Portunus trituberculatus</name>
    <name type="common">Swimming crab</name>
    <name type="synonym">Neptunus trituberculatus</name>
    <dbReference type="NCBI Taxonomy" id="210409"/>
    <lineage>
        <taxon>Eukaryota</taxon>
        <taxon>Metazoa</taxon>
        <taxon>Ecdysozoa</taxon>
        <taxon>Arthropoda</taxon>
        <taxon>Crustacea</taxon>
        <taxon>Multicrustacea</taxon>
        <taxon>Malacostraca</taxon>
        <taxon>Eumalacostraca</taxon>
        <taxon>Eucarida</taxon>
        <taxon>Decapoda</taxon>
        <taxon>Pleocyemata</taxon>
        <taxon>Brachyura</taxon>
        <taxon>Eubrachyura</taxon>
        <taxon>Portunoidea</taxon>
        <taxon>Portunidae</taxon>
        <taxon>Portuninae</taxon>
        <taxon>Portunus</taxon>
    </lineage>
</organism>
<comment type="caution">
    <text evidence="2">The sequence shown here is derived from an EMBL/GenBank/DDBJ whole genome shotgun (WGS) entry which is preliminary data.</text>
</comment>
<accession>A0A5B7J5Y5</accession>
<reference evidence="2 3" key="1">
    <citation type="submission" date="2019-05" db="EMBL/GenBank/DDBJ databases">
        <title>Another draft genome of Portunus trituberculatus and its Hox gene families provides insights of decapod evolution.</title>
        <authorList>
            <person name="Jeong J.-H."/>
            <person name="Song I."/>
            <person name="Kim S."/>
            <person name="Choi T."/>
            <person name="Kim D."/>
            <person name="Ryu S."/>
            <person name="Kim W."/>
        </authorList>
    </citation>
    <scope>NUCLEOTIDE SEQUENCE [LARGE SCALE GENOMIC DNA]</scope>
    <source>
        <tissue evidence="2">Muscle</tissue>
    </source>
</reference>
<dbReference type="EMBL" id="VSRR010083439">
    <property type="protein sequence ID" value="MPC90159.1"/>
    <property type="molecule type" value="Genomic_DNA"/>
</dbReference>
<dbReference type="AlphaFoldDB" id="A0A5B7J5Y5"/>